<proteinExistence type="inferred from homology"/>
<evidence type="ECO:0000313" key="7">
    <source>
        <dbReference type="EMBL" id="SUZ09334.1"/>
    </source>
</evidence>
<dbReference type="InterPro" id="IPR008758">
    <property type="entry name" value="Peptidase_S28"/>
</dbReference>
<feature type="chain" id="PRO_5016879361" evidence="6">
    <location>
        <begin position="22"/>
        <end position="554"/>
    </location>
</feature>
<evidence type="ECO:0000256" key="5">
    <source>
        <dbReference type="ARBA" id="ARBA00023180"/>
    </source>
</evidence>
<reference evidence="7" key="1">
    <citation type="submission" date="2018-07" db="EMBL/GenBank/DDBJ databases">
        <authorList>
            <person name="Quirk P.G."/>
            <person name="Krulwich T.A."/>
        </authorList>
    </citation>
    <scope>NUCLEOTIDE SEQUENCE</scope>
    <source>
        <strain evidence="7">96224</strain>
    </source>
</reference>
<dbReference type="SUPFAM" id="SSF53474">
    <property type="entry name" value="alpha/beta-Hydrolases"/>
    <property type="match status" value="1"/>
</dbReference>
<dbReference type="PANTHER" id="PTHR11010">
    <property type="entry name" value="PROTEASE S28 PRO-X CARBOXYPEPTIDASE-RELATED"/>
    <property type="match status" value="1"/>
</dbReference>
<dbReference type="OrthoDB" id="1735038at2759"/>
<dbReference type="FunFam" id="3.40.50.1820:FF:000251">
    <property type="entry name" value="Extracelular serine carboxypeptidase, putative"/>
    <property type="match status" value="1"/>
</dbReference>
<dbReference type="AlphaFoldDB" id="A0A381L606"/>
<dbReference type="Gene3D" id="3.40.50.1820">
    <property type="entry name" value="alpha/beta hydrolase"/>
    <property type="match status" value="2"/>
</dbReference>
<evidence type="ECO:0000256" key="2">
    <source>
        <dbReference type="ARBA" id="ARBA00022670"/>
    </source>
</evidence>
<feature type="signal peptide" evidence="6">
    <location>
        <begin position="1"/>
        <end position="21"/>
    </location>
</feature>
<gene>
    <name evidence="7" type="ORF">BGT96224V2_LOCUS2463</name>
</gene>
<evidence type="ECO:0000256" key="3">
    <source>
        <dbReference type="ARBA" id="ARBA00022729"/>
    </source>
</evidence>
<evidence type="ECO:0000256" key="6">
    <source>
        <dbReference type="SAM" id="SignalP"/>
    </source>
</evidence>
<dbReference type="EMBL" id="UIGY01000047">
    <property type="protein sequence ID" value="SUZ09334.1"/>
    <property type="molecule type" value="Genomic_DNA"/>
</dbReference>
<dbReference type="GO" id="GO:0006508">
    <property type="term" value="P:proteolysis"/>
    <property type="evidence" value="ECO:0007669"/>
    <property type="project" value="UniProtKB-KW"/>
</dbReference>
<accession>A0A381L606</accession>
<sequence length="554" mass="62472">MIMTSGKLLVGLSLAFSAVTAGTFNTAIEQRVQRTTISNQWRNNVEISSPLYPANYLSVPIDHFHNDSLYEPHTEEMFNLRYWFDATYYKPGGPVIVLQAGETDGSGRLPYLTKGVLHQLIVATNGIGVVLEHRYYGTSMPMPNFSTENLRFLTTDQAVADQVFFARNVKFPGLEHLNLNAPNVAYIGYGGSYAGGFVAILRKLYPDVFWGCISSSGVIEAVHDYWAYFEPIRVYADQKCVSNTQKLINVVDNIILGQNDHALTERLKNVFGLPNVTHDDDFAYAISKGIYSWQNRNWDPELNDFTFENYCNNITSSNTIYPETNDLTDTVKELLKIGGYESEVDNLATPWLNWVGWLNQQLVSTCIGSQDYCFGTYNTTFYEQDDISQDWRAWPYQYCTQWGYLQTGSGVPKDQLPLLSRTSTLERESLICKLAFNITSPPNVAAINKYGGFGLSYSRLAMIDGEQDPWRPVTAHANPFNSSAVNRTSTISEPFILISGGVHHWDENGRLANETIDTAPDLLPPAPVRQAQAQEVTFVTSWMEEWQKKQPMEL</sequence>
<dbReference type="InterPro" id="IPR029058">
    <property type="entry name" value="AB_hydrolase_fold"/>
</dbReference>
<keyword evidence="2" id="KW-0645">Protease</keyword>
<comment type="similarity">
    <text evidence="1">Belongs to the peptidase S28 family.</text>
</comment>
<name>A0A381L606_BLUGR</name>
<dbReference type="GO" id="GO:0008239">
    <property type="term" value="F:dipeptidyl-peptidase activity"/>
    <property type="evidence" value="ECO:0007669"/>
    <property type="project" value="TreeGrafter"/>
</dbReference>
<dbReference type="Pfam" id="PF05577">
    <property type="entry name" value="Peptidase_S28"/>
    <property type="match status" value="1"/>
</dbReference>
<keyword evidence="4" id="KW-0378">Hydrolase</keyword>
<keyword evidence="3 6" id="KW-0732">Signal</keyword>
<evidence type="ECO:0000256" key="1">
    <source>
        <dbReference type="ARBA" id="ARBA00011079"/>
    </source>
</evidence>
<keyword evidence="5" id="KW-0325">Glycoprotein</keyword>
<dbReference type="PANTHER" id="PTHR11010:SF117">
    <property type="entry name" value="SERINE PROTEASE 16"/>
    <property type="match status" value="1"/>
</dbReference>
<protein>
    <submittedName>
        <fullName evidence="7">Bgt-2143</fullName>
    </submittedName>
</protein>
<dbReference type="GO" id="GO:0070008">
    <property type="term" value="F:serine-type exopeptidase activity"/>
    <property type="evidence" value="ECO:0007669"/>
    <property type="project" value="InterPro"/>
</dbReference>
<evidence type="ECO:0000256" key="4">
    <source>
        <dbReference type="ARBA" id="ARBA00022801"/>
    </source>
</evidence>
<organism evidence="7">
    <name type="scientific">Blumeria graminis f. sp. tritici 96224</name>
    <dbReference type="NCBI Taxonomy" id="1268274"/>
    <lineage>
        <taxon>Eukaryota</taxon>
        <taxon>Fungi</taxon>
        <taxon>Dikarya</taxon>
        <taxon>Ascomycota</taxon>
        <taxon>Pezizomycotina</taxon>
        <taxon>Leotiomycetes</taxon>
        <taxon>Erysiphales</taxon>
        <taxon>Erysiphaceae</taxon>
        <taxon>Blumeria</taxon>
    </lineage>
</organism>